<dbReference type="EMBL" id="BAAAZC010000015">
    <property type="protein sequence ID" value="GAA3970902.1"/>
    <property type="molecule type" value="Genomic_DNA"/>
</dbReference>
<name>A0ABP7PTT2_9SPHI</name>
<accession>A0ABP7PTT2</accession>
<organism evidence="1 2">
    <name type="scientific">Mucilaginibacter dorajii</name>
    <dbReference type="NCBI Taxonomy" id="692994"/>
    <lineage>
        <taxon>Bacteria</taxon>
        <taxon>Pseudomonadati</taxon>
        <taxon>Bacteroidota</taxon>
        <taxon>Sphingobacteriia</taxon>
        <taxon>Sphingobacteriales</taxon>
        <taxon>Sphingobacteriaceae</taxon>
        <taxon>Mucilaginibacter</taxon>
    </lineage>
</organism>
<evidence type="ECO:0000313" key="1">
    <source>
        <dbReference type="EMBL" id="GAA3970902.1"/>
    </source>
</evidence>
<evidence type="ECO:0000313" key="2">
    <source>
        <dbReference type="Proteomes" id="UP001500742"/>
    </source>
</evidence>
<dbReference type="Proteomes" id="UP001500742">
    <property type="component" value="Unassembled WGS sequence"/>
</dbReference>
<reference evidence="2" key="1">
    <citation type="journal article" date="2019" name="Int. J. Syst. Evol. Microbiol.">
        <title>The Global Catalogue of Microorganisms (GCM) 10K type strain sequencing project: providing services to taxonomists for standard genome sequencing and annotation.</title>
        <authorList>
            <consortium name="The Broad Institute Genomics Platform"/>
            <consortium name="The Broad Institute Genome Sequencing Center for Infectious Disease"/>
            <person name="Wu L."/>
            <person name="Ma J."/>
        </authorList>
    </citation>
    <scope>NUCLEOTIDE SEQUENCE [LARGE SCALE GENOMIC DNA]</scope>
    <source>
        <strain evidence="2">JCM 16601</strain>
    </source>
</reference>
<proteinExistence type="predicted"/>
<gene>
    <name evidence="1" type="ORF">GCM10022210_20070</name>
</gene>
<sequence>MRYTYVHKNITMKKFYLLSTFVVILFSAIAFTSDTNPLVGKWEYSGASQGQPFKLLAIFRVNGTFDGFINKKEFVSGAYHMKHDTMYISDPTCNDKYDGIYKVEFLGKLDSLKFHVIQDTCTGRREGTNGLLFKKVTTVK</sequence>
<protein>
    <recommendedName>
        <fullName evidence="3">DUF2147 domain-containing protein</fullName>
    </recommendedName>
</protein>
<comment type="caution">
    <text evidence="1">The sequence shown here is derived from an EMBL/GenBank/DDBJ whole genome shotgun (WGS) entry which is preliminary data.</text>
</comment>
<keyword evidence="2" id="KW-1185">Reference proteome</keyword>
<evidence type="ECO:0008006" key="3">
    <source>
        <dbReference type="Google" id="ProtNLM"/>
    </source>
</evidence>